<name>A0A0R2CN90_9LACO</name>
<dbReference type="AlphaFoldDB" id="A0A0R2CN90"/>
<dbReference type="EMBL" id="AYYI01000106">
    <property type="protein sequence ID" value="KRM92773.1"/>
    <property type="molecule type" value="Genomic_DNA"/>
</dbReference>
<accession>A0A0R2CN90</accession>
<dbReference type="PATRIC" id="fig|1423796.3.peg.961"/>
<keyword evidence="3" id="KW-1185">Reference proteome</keyword>
<reference evidence="2 3" key="1">
    <citation type="journal article" date="2015" name="Genome Announc.">
        <title>Expanding the biotechnology potential of lactobacilli through comparative genomics of 213 strains and associated genera.</title>
        <authorList>
            <person name="Sun Z."/>
            <person name="Harris H.M."/>
            <person name="McCann A."/>
            <person name="Guo C."/>
            <person name="Argimon S."/>
            <person name="Zhang W."/>
            <person name="Yang X."/>
            <person name="Jeffery I.B."/>
            <person name="Cooney J.C."/>
            <person name="Kagawa T.F."/>
            <person name="Liu W."/>
            <person name="Song Y."/>
            <person name="Salvetti E."/>
            <person name="Wrobel A."/>
            <person name="Rasinkangas P."/>
            <person name="Parkhill J."/>
            <person name="Rea M.C."/>
            <person name="O'Sullivan O."/>
            <person name="Ritari J."/>
            <person name="Douillard F.P."/>
            <person name="Paul Ross R."/>
            <person name="Yang R."/>
            <person name="Briner A.E."/>
            <person name="Felis G.E."/>
            <person name="de Vos W.M."/>
            <person name="Barrangou R."/>
            <person name="Klaenhammer T.R."/>
            <person name="Caufield P.W."/>
            <person name="Cui Y."/>
            <person name="Zhang H."/>
            <person name="O'Toole P.W."/>
        </authorList>
    </citation>
    <scope>NUCLEOTIDE SEQUENCE [LARGE SCALE GENOMIC DNA]</scope>
    <source>
        <strain evidence="2 3">DSM 20253</strain>
    </source>
</reference>
<sequence length="74" mass="8424">MVKINLNDPNIMGSQEAAKIWGKNLTYVRTSLKQSPEKWPKGSYRLFGHQLIVTTEGMEAATGEKDPRRNKESF</sequence>
<dbReference type="OrthoDB" id="2931091at2"/>
<organism evidence="2 3">
    <name type="scientific">Loigolactobacillus rennini DSM 20253</name>
    <dbReference type="NCBI Taxonomy" id="1423796"/>
    <lineage>
        <taxon>Bacteria</taxon>
        <taxon>Bacillati</taxon>
        <taxon>Bacillota</taxon>
        <taxon>Bacilli</taxon>
        <taxon>Lactobacillales</taxon>
        <taxon>Lactobacillaceae</taxon>
        <taxon>Loigolactobacillus</taxon>
    </lineage>
</organism>
<feature type="domain" description="Helix-turn-helix" evidence="1">
    <location>
        <begin position="9"/>
        <end position="65"/>
    </location>
</feature>
<evidence type="ECO:0000313" key="3">
    <source>
        <dbReference type="Proteomes" id="UP000051638"/>
    </source>
</evidence>
<dbReference type="Proteomes" id="UP000051638">
    <property type="component" value="Unassembled WGS sequence"/>
</dbReference>
<comment type="caution">
    <text evidence="2">The sequence shown here is derived from an EMBL/GenBank/DDBJ whole genome shotgun (WGS) entry which is preliminary data.</text>
</comment>
<protein>
    <recommendedName>
        <fullName evidence="1">Helix-turn-helix domain-containing protein</fullName>
    </recommendedName>
</protein>
<dbReference type="InterPro" id="IPR045403">
    <property type="entry name" value="HTH_59_Firmicutes_type"/>
</dbReference>
<evidence type="ECO:0000259" key="1">
    <source>
        <dbReference type="Pfam" id="PF20038"/>
    </source>
</evidence>
<dbReference type="Pfam" id="PF20038">
    <property type="entry name" value="HTH_59"/>
    <property type="match status" value="1"/>
</dbReference>
<gene>
    <name evidence="2" type="ORF">FC24_GL000939</name>
</gene>
<dbReference type="RefSeq" id="WP_057874921.1">
    <property type="nucleotide sequence ID" value="NZ_AYYI01000106.1"/>
</dbReference>
<proteinExistence type="predicted"/>
<evidence type="ECO:0000313" key="2">
    <source>
        <dbReference type="EMBL" id="KRM92773.1"/>
    </source>
</evidence>